<evidence type="ECO:0000256" key="1">
    <source>
        <dbReference type="ARBA" id="ARBA00023015"/>
    </source>
</evidence>
<dbReference type="SUPFAM" id="SSF46689">
    <property type="entry name" value="Homeodomain-like"/>
    <property type="match status" value="1"/>
</dbReference>
<dbReference type="InterPro" id="IPR035472">
    <property type="entry name" value="RpiR-like_SIS"/>
</dbReference>
<dbReference type="Proteomes" id="UP000294613">
    <property type="component" value="Unassembled WGS sequence"/>
</dbReference>
<keyword evidence="1" id="KW-0805">Transcription regulation</keyword>
<sequence>MKSTDIVLQIQASYNQFTKAEKKVASYVIENKKKVLYMSITDLADACQVGETSVYRFCRTINLQGYQEFKMKLSISLAAEGSIHKRKEEDGDQGLDNFAEQIMKLHTQAIHESYCLLDTSQFQKILQMMNDAKRIFFFGIGDSLLTAEEARNKFIRITNKVVCISDPHIQAMAAAVASEEDLFVIISYSGATKDNIHVAKEAKQAGAKVASITHFKKSPLTAHSDAYLLCGSEEAPLDGGSMSAKMGQLYLIDLLYQEYYRKNYEECKANNQKTSNSVVEKLY</sequence>
<dbReference type="InterPro" id="IPR036388">
    <property type="entry name" value="WH-like_DNA-bd_sf"/>
</dbReference>
<dbReference type="AlphaFoldDB" id="A0A4V2UPQ5"/>
<dbReference type="Pfam" id="PF01380">
    <property type="entry name" value="SIS"/>
    <property type="match status" value="1"/>
</dbReference>
<reference evidence="6 9" key="1">
    <citation type="journal article" date="2018" name="Int. J. Syst. Evol. Microbiol.">
        <title>Draft Genome Sequence of Faecalimonas umbilicata JCM 30896T, an Acetate-Producing Bacterium Isolated from Human Feces.</title>
        <authorList>
            <person name="Sakamoto M."/>
            <person name="Ikeyama N."/>
            <person name="Yuki M."/>
            <person name="Ohkuma M."/>
        </authorList>
    </citation>
    <scope>NUCLEOTIDE SEQUENCE [LARGE SCALE GENOMIC DNA]</scope>
    <source>
        <strain evidence="6 9">EGH7</strain>
    </source>
</reference>
<name>A0A4V2UPQ5_9FIRM</name>
<dbReference type="GO" id="GO:0003700">
    <property type="term" value="F:DNA-binding transcription factor activity"/>
    <property type="evidence" value="ECO:0007669"/>
    <property type="project" value="InterPro"/>
</dbReference>
<dbReference type="SUPFAM" id="SSF53697">
    <property type="entry name" value="SIS domain"/>
    <property type="match status" value="1"/>
</dbReference>
<evidence type="ECO:0000313" key="8">
    <source>
        <dbReference type="Proteomes" id="UP000294613"/>
    </source>
</evidence>
<dbReference type="Pfam" id="PF01418">
    <property type="entry name" value="HTH_6"/>
    <property type="match status" value="1"/>
</dbReference>
<keyword evidence="2" id="KW-0238">DNA-binding</keyword>
<dbReference type="EMBL" id="BHEO01000008">
    <property type="protein sequence ID" value="GBU04999.1"/>
    <property type="molecule type" value="Genomic_DNA"/>
</dbReference>
<dbReference type="GO" id="GO:1901135">
    <property type="term" value="P:carbohydrate derivative metabolic process"/>
    <property type="evidence" value="ECO:0007669"/>
    <property type="project" value="InterPro"/>
</dbReference>
<dbReference type="RefSeq" id="WP_008976620.1">
    <property type="nucleotide sequence ID" value="NZ_BHEO01000008.1"/>
</dbReference>
<dbReference type="GO" id="GO:0003677">
    <property type="term" value="F:DNA binding"/>
    <property type="evidence" value="ECO:0007669"/>
    <property type="project" value="UniProtKB-KW"/>
</dbReference>
<feature type="domain" description="HTH rpiR-type" evidence="4">
    <location>
        <begin position="4"/>
        <end position="80"/>
    </location>
</feature>
<dbReference type="InterPro" id="IPR047640">
    <property type="entry name" value="RpiR-like"/>
</dbReference>
<gene>
    <name evidence="7" type="ORF">EDD74_11663</name>
    <name evidence="6" type="ORF">FAEUMB_15400</name>
</gene>
<evidence type="ECO:0000259" key="5">
    <source>
        <dbReference type="PROSITE" id="PS51464"/>
    </source>
</evidence>
<organism evidence="7 8">
    <name type="scientific">Faecalimonas umbilicata</name>
    <dbReference type="NCBI Taxonomy" id="1912855"/>
    <lineage>
        <taxon>Bacteria</taxon>
        <taxon>Bacillati</taxon>
        <taxon>Bacillota</taxon>
        <taxon>Clostridia</taxon>
        <taxon>Lachnospirales</taxon>
        <taxon>Lachnospiraceae</taxon>
        <taxon>Faecalimonas</taxon>
    </lineage>
</organism>
<dbReference type="EMBL" id="SLZV01000016">
    <property type="protein sequence ID" value="TCS66886.1"/>
    <property type="molecule type" value="Genomic_DNA"/>
</dbReference>
<reference evidence="7 8" key="2">
    <citation type="submission" date="2019-03" db="EMBL/GenBank/DDBJ databases">
        <title>Genomic Encyclopedia of Type Strains, Phase IV (KMG-IV): sequencing the most valuable type-strain genomes for metagenomic binning, comparative biology and taxonomic classification.</title>
        <authorList>
            <person name="Goeker M."/>
        </authorList>
    </citation>
    <scope>NUCLEOTIDE SEQUENCE [LARGE SCALE GENOMIC DNA]</scope>
    <source>
        <strain evidence="7 8">DSM 103426</strain>
    </source>
</reference>
<dbReference type="PROSITE" id="PS51464">
    <property type="entry name" value="SIS"/>
    <property type="match status" value="1"/>
</dbReference>
<evidence type="ECO:0000259" key="4">
    <source>
        <dbReference type="PROSITE" id="PS51071"/>
    </source>
</evidence>
<dbReference type="PANTHER" id="PTHR30514:SF1">
    <property type="entry name" value="HTH-TYPE TRANSCRIPTIONAL REGULATOR HEXR-RELATED"/>
    <property type="match status" value="1"/>
</dbReference>
<dbReference type="InterPro" id="IPR001347">
    <property type="entry name" value="SIS_dom"/>
</dbReference>
<dbReference type="Gene3D" id="1.10.10.10">
    <property type="entry name" value="Winged helix-like DNA-binding domain superfamily/Winged helix DNA-binding domain"/>
    <property type="match status" value="1"/>
</dbReference>
<dbReference type="CDD" id="cd05013">
    <property type="entry name" value="SIS_RpiR"/>
    <property type="match status" value="1"/>
</dbReference>
<accession>A0A4V2UPQ5</accession>
<dbReference type="Gene3D" id="3.40.50.10490">
    <property type="entry name" value="Glucose-6-phosphate isomerase like protein, domain 1"/>
    <property type="match status" value="1"/>
</dbReference>
<evidence type="ECO:0000256" key="3">
    <source>
        <dbReference type="ARBA" id="ARBA00023163"/>
    </source>
</evidence>
<evidence type="ECO:0000313" key="7">
    <source>
        <dbReference type="EMBL" id="TCS66886.1"/>
    </source>
</evidence>
<dbReference type="InterPro" id="IPR000281">
    <property type="entry name" value="HTH_RpiR"/>
</dbReference>
<keyword evidence="9" id="KW-1185">Reference proteome</keyword>
<dbReference type="GO" id="GO:0097367">
    <property type="term" value="F:carbohydrate derivative binding"/>
    <property type="evidence" value="ECO:0007669"/>
    <property type="project" value="InterPro"/>
</dbReference>
<dbReference type="PANTHER" id="PTHR30514">
    <property type="entry name" value="GLUCOKINASE"/>
    <property type="match status" value="1"/>
</dbReference>
<dbReference type="InterPro" id="IPR046348">
    <property type="entry name" value="SIS_dom_sf"/>
</dbReference>
<dbReference type="InterPro" id="IPR009057">
    <property type="entry name" value="Homeodomain-like_sf"/>
</dbReference>
<protein>
    <submittedName>
        <fullName evidence="6">HTH-type transcriptional regulator</fullName>
    </submittedName>
    <submittedName>
        <fullName evidence="7">RpiR family transcriptional regulator</fullName>
    </submittedName>
</protein>
<comment type="caution">
    <text evidence="7">The sequence shown here is derived from an EMBL/GenBank/DDBJ whole genome shotgun (WGS) entry which is preliminary data.</text>
</comment>
<proteinExistence type="predicted"/>
<feature type="domain" description="SIS" evidence="5">
    <location>
        <begin position="125"/>
        <end position="265"/>
    </location>
</feature>
<evidence type="ECO:0000256" key="2">
    <source>
        <dbReference type="ARBA" id="ARBA00023125"/>
    </source>
</evidence>
<evidence type="ECO:0000313" key="9">
    <source>
        <dbReference type="Proteomes" id="UP000702954"/>
    </source>
</evidence>
<dbReference type="Proteomes" id="UP000702954">
    <property type="component" value="Unassembled WGS sequence"/>
</dbReference>
<evidence type="ECO:0000313" key="6">
    <source>
        <dbReference type="EMBL" id="GBU04999.1"/>
    </source>
</evidence>
<keyword evidence="3" id="KW-0804">Transcription</keyword>
<dbReference type="PROSITE" id="PS51071">
    <property type="entry name" value="HTH_RPIR"/>
    <property type="match status" value="1"/>
</dbReference>